<protein>
    <submittedName>
        <fullName evidence="1">Uncharacterized protein</fullName>
    </submittedName>
</protein>
<gene>
    <name evidence="1" type="ORF">ACFQ33_15915</name>
</gene>
<proteinExistence type="predicted"/>
<comment type="caution">
    <text evidence="1">The sequence shown here is derived from an EMBL/GenBank/DDBJ whole genome shotgun (WGS) entry which is preliminary data.</text>
</comment>
<keyword evidence="2" id="KW-1185">Reference proteome</keyword>
<feature type="non-terminal residue" evidence="1">
    <location>
        <position position="1"/>
    </location>
</feature>
<name>A0ABW3YZM4_MYCRA</name>
<accession>A0ABW3YZM4</accession>
<dbReference type="RefSeq" id="WP_374841276.1">
    <property type="nucleotide sequence ID" value="NZ_JBHEEW010000021.1"/>
</dbReference>
<evidence type="ECO:0000313" key="1">
    <source>
        <dbReference type="EMBL" id="MFD1329375.1"/>
    </source>
</evidence>
<evidence type="ECO:0000313" key="2">
    <source>
        <dbReference type="Proteomes" id="UP001597173"/>
    </source>
</evidence>
<dbReference type="Proteomes" id="UP001597173">
    <property type="component" value="Unassembled WGS sequence"/>
</dbReference>
<reference evidence="2" key="1">
    <citation type="journal article" date="2019" name="Int. J. Syst. Evol. Microbiol.">
        <title>The Global Catalogue of Microorganisms (GCM) 10K type strain sequencing project: providing services to taxonomists for standard genome sequencing and annotation.</title>
        <authorList>
            <consortium name="The Broad Institute Genomics Platform"/>
            <consortium name="The Broad Institute Genome Sequencing Center for Infectious Disease"/>
            <person name="Wu L."/>
            <person name="Ma J."/>
        </authorList>
    </citation>
    <scope>NUCLEOTIDE SEQUENCE [LARGE SCALE GENOMIC DNA]</scope>
    <source>
        <strain evidence="2">CCUG 55609</strain>
    </source>
</reference>
<organism evidence="1 2">
    <name type="scientific">Mycoplana ramosa</name>
    <name type="common">Mycoplana bullata</name>
    <dbReference type="NCBI Taxonomy" id="40837"/>
    <lineage>
        <taxon>Bacteria</taxon>
        <taxon>Pseudomonadati</taxon>
        <taxon>Pseudomonadota</taxon>
        <taxon>Alphaproteobacteria</taxon>
        <taxon>Hyphomicrobiales</taxon>
        <taxon>Rhizobiaceae</taxon>
        <taxon>Mycoplana</taxon>
    </lineage>
</organism>
<dbReference type="EMBL" id="JBHTNF010000010">
    <property type="protein sequence ID" value="MFD1329375.1"/>
    <property type="molecule type" value="Genomic_DNA"/>
</dbReference>
<sequence>SATCPRESVLPIRLRLDFLVAFEGYTGGAEHRRRRHEARKRSLRLDILWTCCLRGSGEVFQDPENADFFSCPAEHFDFRGIYRMEHKSNM</sequence>